<dbReference type="SUPFAM" id="SSF52540">
    <property type="entry name" value="P-loop containing nucleoside triphosphate hydrolases"/>
    <property type="match status" value="1"/>
</dbReference>
<dbReference type="InterPro" id="IPR002048">
    <property type="entry name" value="EF_hand_dom"/>
</dbReference>
<dbReference type="OMA" id="IHIDAMG"/>
<reference evidence="4" key="1">
    <citation type="submission" date="2021-02" db="EMBL/GenBank/DDBJ databases">
        <authorList>
            <person name="Dougan E. K."/>
            <person name="Rhodes N."/>
            <person name="Thang M."/>
            <person name="Chan C."/>
        </authorList>
    </citation>
    <scope>NUCLEOTIDE SEQUENCE</scope>
</reference>
<dbReference type="PANTHER" id="PTHR11638:SF18">
    <property type="entry name" value="HEAT SHOCK PROTEIN 104"/>
    <property type="match status" value="1"/>
</dbReference>
<dbReference type="PROSITE" id="PS00018">
    <property type="entry name" value="EF_HAND_1"/>
    <property type="match status" value="1"/>
</dbReference>
<gene>
    <name evidence="4" type="ORF">PGLA1383_LOCUS8615</name>
</gene>
<dbReference type="AlphaFoldDB" id="A0A813DU94"/>
<dbReference type="Proteomes" id="UP000654075">
    <property type="component" value="Unassembled WGS sequence"/>
</dbReference>
<dbReference type="PANTHER" id="PTHR11638">
    <property type="entry name" value="ATP-DEPENDENT CLP PROTEASE"/>
    <property type="match status" value="1"/>
</dbReference>
<dbReference type="InterPro" id="IPR018247">
    <property type="entry name" value="EF_Hand_1_Ca_BS"/>
</dbReference>
<dbReference type="InterPro" id="IPR027417">
    <property type="entry name" value="P-loop_NTPase"/>
</dbReference>
<dbReference type="SMART" id="SM01086">
    <property type="entry name" value="ClpB_D2-small"/>
    <property type="match status" value="1"/>
</dbReference>
<dbReference type="FunFam" id="1.10.8.60:FF:000017">
    <property type="entry name" value="ATP-dependent chaperone ClpB"/>
    <property type="match status" value="1"/>
</dbReference>
<dbReference type="Pfam" id="PF10431">
    <property type="entry name" value="ClpB_D2-small"/>
    <property type="match status" value="1"/>
</dbReference>
<protein>
    <recommendedName>
        <fullName evidence="3">EF-hand domain-containing protein</fullName>
    </recommendedName>
</protein>
<keyword evidence="2" id="KW-0067">ATP-binding</keyword>
<evidence type="ECO:0000256" key="1">
    <source>
        <dbReference type="ARBA" id="ARBA00022741"/>
    </source>
</evidence>
<dbReference type="Pfam" id="PF13202">
    <property type="entry name" value="EF-hand_5"/>
    <property type="match status" value="1"/>
</dbReference>
<organism evidence="4 5">
    <name type="scientific">Polarella glacialis</name>
    <name type="common">Dinoflagellate</name>
    <dbReference type="NCBI Taxonomy" id="89957"/>
    <lineage>
        <taxon>Eukaryota</taxon>
        <taxon>Sar</taxon>
        <taxon>Alveolata</taxon>
        <taxon>Dinophyceae</taxon>
        <taxon>Suessiales</taxon>
        <taxon>Suessiaceae</taxon>
        <taxon>Polarella</taxon>
    </lineage>
</organism>
<evidence type="ECO:0000256" key="2">
    <source>
        <dbReference type="ARBA" id="ARBA00022840"/>
    </source>
</evidence>
<name>A0A813DU94_POLGL</name>
<dbReference type="GO" id="GO:0005509">
    <property type="term" value="F:calcium ion binding"/>
    <property type="evidence" value="ECO:0007669"/>
    <property type="project" value="InterPro"/>
</dbReference>
<dbReference type="PRINTS" id="PR00300">
    <property type="entry name" value="CLPPROTEASEA"/>
</dbReference>
<dbReference type="GO" id="GO:0005737">
    <property type="term" value="C:cytoplasm"/>
    <property type="evidence" value="ECO:0007669"/>
    <property type="project" value="TreeGrafter"/>
</dbReference>
<dbReference type="InterPro" id="IPR001270">
    <property type="entry name" value="ClpA/B"/>
</dbReference>
<dbReference type="PROSITE" id="PS50222">
    <property type="entry name" value="EF_HAND_2"/>
    <property type="match status" value="1"/>
</dbReference>
<accession>A0A813DU94</accession>
<dbReference type="InterPro" id="IPR003959">
    <property type="entry name" value="ATPase_AAA_core"/>
</dbReference>
<evidence type="ECO:0000313" key="4">
    <source>
        <dbReference type="EMBL" id="CAE8589885.1"/>
    </source>
</evidence>
<dbReference type="Gene3D" id="3.40.50.300">
    <property type="entry name" value="P-loop containing nucleotide triphosphate hydrolases"/>
    <property type="match status" value="1"/>
</dbReference>
<dbReference type="Gene3D" id="1.10.8.60">
    <property type="match status" value="1"/>
</dbReference>
<dbReference type="GO" id="GO:0005524">
    <property type="term" value="F:ATP binding"/>
    <property type="evidence" value="ECO:0007669"/>
    <property type="project" value="UniProtKB-KW"/>
</dbReference>
<comment type="caution">
    <text evidence="4">The sequence shown here is derived from an EMBL/GenBank/DDBJ whole genome shotgun (WGS) entry which is preliminary data.</text>
</comment>
<feature type="domain" description="EF-hand" evidence="3">
    <location>
        <begin position="245"/>
        <end position="274"/>
    </location>
</feature>
<dbReference type="Pfam" id="PF07724">
    <property type="entry name" value="AAA_2"/>
    <property type="match status" value="1"/>
</dbReference>
<keyword evidence="1" id="KW-0547">Nucleotide-binding</keyword>
<dbReference type="OrthoDB" id="47330at2759"/>
<sequence>YVGYEEGGQLTEPVRRRPYCVVLFDEMEKAHPDVFNLLLQILDDGRCTDSQGRTVDFKNCVICMTSNVGSEAIAELGLSIGGENAEEKEEEVAEAVRGAMSRTFRPEFLNRIDENIIFRPLGLTDLRQIAKLQLARVQQRLDERQMTIDVTEPALDLIAQRGFDPAFGARPIKRSIVQNVETPIAQKGLRGEFEDGDTVRIDVDADNELTYTKTASAAPRGSPLLLGAADDILAEASETLVELPASASVADQRFDAFDADGDGSISRSEFTRDS</sequence>
<feature type="non-terminal residue" evidence="4">
    <location>
        <position position="274"/>
    </location>
</feature>
<dbReference type="InterPro" id="IPR019489">
    <property type="entry name" value="Clp_ATPase_C"/>
</dbReference>
<proteinExistence type="predicted"/>
<dbReference type="GO" id="GO:0034605">
    <property type="term" value="P:cellular response to heat"/>
    <property type="evidence" value="ECO:0007669"/>
    <property type="project" value="TreeGrafter"/>
</dbReference>
<dbReference type="EMBL" id="CAJNNV010003945">
    <property type="protein sequence ID" value="CAE8589885.1"/>
    <property type="molecule type" value="Genomic_DNA"/>
</dbReference>
<keyword evidence="5" id="KW-1185">Reference proteome</keyword>
<dbReference type="InterPro" id="IPR050130">
    <property type="entry name" value="ClpA_ClpB"/>
</dbReference>
<evidence type="ECO:0000313" key="5">
    <source>
        <dbReference type="Proteomes" id="UP000654075"/>
    </source>
</evidence>
<evidence type="ECO:0000259" key="3">
    <source>
        <dbReference type="PROSITE" id="PS50222"/>
    </source>
</evidence>
<dbReference type="GO" id="GO:0016887">
    <property type="term" value="F:ATP hydrolysis activity"/>
    <property type="evidence" value="ECO:0007669"/>
    <property type="project" value="InterPro"/>
</dbReference>